<dbReference type="Proteomes" id="UP001174677">
    <property type="component" value="Chromosome 5"/>
</dbReference>
<keyword evidence="2" id="KW-1185">Reference proteome</keyword>
<name>A0ABQ9MKM7_HEVBR</name>
<accession>A0ABQ9MKM7</accession>
<protein>
    <submittedName>
        <fullName evidence="1">Uncharacterized protein</fullName>
    </submittedName>
</protein>
<reference evidence="1" key="1">
    <citation type="journal article" date="2023" name="Plant Biotechnol. J.">
        <title>Chromosome-level wild Hevea brasiliensis genome provides new tools for genomic-assisted breeding and valuable loci to elevate rubber yield.</title>
        <authorList>
            <person name="Cheng H."/>
            <person name="Song X."/>
            <person name="Hu Y."/>
            <person name="Wu T."/>
            <person name="Yang Q."/>
            <person name="An Z."/>
            <person name="Feng S."/>
            <person name="Deng Z."/>
            <person name="Wu W."/>
            <person name="Zeng X."/>
            <person name="Tu M."/>
            <person name="Wang X."/>
            <person name="Huang H."/>
        </authorList>
    </citation>
    <scope>NUCLEOTIDE SEQUENCE</scope>
    <source>
        <strain evidence="1">MT/VB/25A 57/8</strain>
    </source>
</reference>
<gene>
    <name evidence="1" type="ORF">P3X46_009020</name>
</gene>
<evidence type="ECO:0000313" key="2">
    <source>
        <dbReference type="Proteomes" id="UP001174677"/>
    </source>
</evidence>
<organism evidence="1 2">
    <name type="scientific">Hevea brasiliensis</name>
    <name type="common">Para rubber tree</name>
    <name type="synonym">Siphonia brasiliensis</name>
    <dbReference type="NCBI Taxonomy" id="3981"/>
    <lineage>
        <taxon>Eukaryota</taxon>
        <taxon>Viridiplantae</taxon>
        <taxon>Streptophyta</taxon>
        <taxon>Embryophyta</taxon>
        <taxon>Tracheophyta</taxon>
        <taxon>Spermatophyta</taxon>
        <taxon>Magnoliopsida</taxon>
        <taxon>eudicotyledons</taxon>
        <taxon>Gunneridae</taxon>
        <taxon>Pentapetalae</taxon>
        <taxon>rosids</taxon>
        <taxon>fabids</taxon>
        <taxon>Malpighiales</taxon>
        <taxon>Euphorbiaceae</taxon>
        <taxon>Crotonoideae</taxon>
        <taxon>Micrandreae</taxon>
        <taxon>Hevea</taxon>
    </lineage>
</organism>
<sequence>MKDMEEADVNMDMEGQPHAMRVMGGQYTTVGAVAVASASAFAREDALCMRGDVVAKVKKIRRHVVSCK</sequence>
<comment type="caution">
    <text evidence="1">The sequence shown here is derived from an EMBL/GenBank/DDBJ whole genome shotgun (WGS) entry which is preliminary data.</text>
</comment>
<evidence type="ECO:0000313" key="1">
    <source>
        <dbReference type="EMBL" id="KAJ9180817.1"/>
    </source>
</evidence>
<proteinExistence type="predicted"/>
<dbReference type="EMBL" id="JARPOI010000005">
    <property type="protein sequence ID" value="KAJ9180817.1"/>
    <property type="molecule type" value="Genomic_DNA"/>
</dbReference>